<dbReference type="EMBL" id="CAJOBP010094244">
    <property type="protein sequence ID" value="CAF4957240.1"/>
    <property type="molecule type" value="Genomic_DNA"/>
</dbReference>
<evidence type="ECO:0000313" key="4">
    <source>
        <dbReference type="Proteomes" id="UP000663848"/>
    </source>
</evidence>
<sequence length="67" mass="7671">HVDIVSTSESIPSELVTTKEDQPEHISYETMTESIREIIKEITTPSEQTCDITMQQQQDEHVPEVQT</sequence>
<evidence type="ECO:0000313" key="2">
    <source>
        <dbReference type="EMBL" id="CAF4957240.1"/>
    </source>
</evidence>
<gene>
    <name evidence="3" type="ORF">QYT958_LOCUS45237</name>
    <name evidence="2" type="ORF">UJA718_LOCUS48056</name>
</gene>
<feature type="non-terminal residue" evidence="3">
    <location>
        <position position="1"/>
    </location>
</feature>
<dbReference type="Proteomes" id="UP000663848">
    <property type="component" value="Unassembled WGS sequence"/>
</dbReference>
<keyword evidence="5" id="KW-1185">Reference proteome</keyword>
<name>A0A822ERG2_9BILA</name>
<dbReference type="Proteomes" id="UP000663873">
    <property type="component" value="Unassembled WGS sequence"/>
</dbReference>
<accession>A0A822ERG2</accession>
<dbReference type="AlphaFoldDB" id="A0A822ERG2"/>
<organism evidence="3 4">
    <name type="scientific">Rotaria socialis</name>
    <dbReference type="NCBI Taxonomy" id="392032"/>
    <lineage>
        <taxon>Eukaryota</taxon>
        <taxon>Metazoa</taxon>
        <taxon>Spiralia</taxon>
        <taxon>Gnathifera</taxon>
        <taxon>Rotifera</taxon>
        <taxon>Eurotatoria</taxon>
        <taxon>Bdelloidea</taxon>
        <taxon>Philodinida</taxon>
        <taxon>Philodinidae</taxon>
        <taxon>Rotaria</taxon>
    </lineage>
</organism>
<feature type="compositionally biased region" description="Polar residues" evidence="1">
    <location>
        <begin position="1"/>
        <end position="11"/>
    </location>
</feature>
<proteinExistence type="predicted"/>
<evidence type="ECO:0000256" key="1">
    <source>
        <dbReference type="SAM" id="MobiDB-lite"/>
    </source>
</evidence>
<evidence type="ECO:0000313" key="5">
    <source>
        <dbReference type="Proteomes" id="UP000663873"/>
    </source>
</evidence>
<comment type="caution">
    <text evidence="3">The sequence shown here is derived from an EMBL/GenBank/DDBJ whole genome shotgun (WGS) entry which is preliminary data.</text>
</comment>
<evidence type="ECO:0000313" key="3">
    <source>
        <dbReference type="EMBL" id="CAF5108132.1"/>
    </source>
</evidence>
<dbReference type="EMBL" id="CAJOBR010074212">
    <property type="protein sequence ID" value="CAF5108132.1"/>
    <property type="molecule type" value="Genomic_DNA"/>
</dbReference>
<reference evidence="3" key="1">
    <citation type="submission" date="2021-02" db="EMBL/GenBank/DDBJ databases">
        <authorList>
            <person name="Nowell W R."/>
        </authorList>
    </citation>
    <scope>NUCLEOTIDE SEQUENCE</scope>
</reference>
<protein>
    <submittedName>
        <fullName evidence="3">Uncharacterized protein</fullName>
    </submittedName>
</protein>
<feature type="region of interest" description="Disordered" evidence="1">
    <location>
        <begin position="1"/>
        <end position="21"/>
    </location>
</feature>